<gene>
    <name evidence="2" type="primary">Uts2b</name>
    <name evidence="2" type="ORF">PHOROB_LOCUS9221</name>
</gene>
<sequence>MKVFSTSLCFGILALLSVMNLLKYAHGRPYMSSGHELFPANEHTVHETLLLALLRSNPNFQRPSHAAVDLPSKREHLRQLKKLNEEFMEAKNAEVSNALDFIDDNLSSPHPNKRGFFWFLFSKE</sequence>
<dbReference type="PANTHER" id="PTHR36876">
    <property type="entry name" value="UROTENSIN-2B"/>
    <property type="match status" value="1"/>
</dbReference>
<dbReference type="GO" id="GO:0001664">
    <property type="term" value="F:G protein-coupled receptor binding"/>
    <property type="evidence" value="ECO:0007669"/>
    <property type="project" value="TreeGrafter"/>
</dbReference>
<evidence type="ECO:0000313" key="2">
    <source>
        <dbReference type="EMBL" id="CAH6792230.1"/>
    </source>
</evidence>
<dbReference type="GO" id="GO:0008217">
    <property type="term" value="P:regulation of blood pressure"/>
    <property type="evidence" value="ECO:0007669"/>
    <property type="project" value="TreeGrafter"/>
</dbReference>
<dbReference type="AlphaFoldDB" id="A0AAU9ZKD5"/>
<evidence type="ECO:0000313" key="3">
    <source>
        <dbReference type="Proteomes" id="UP001152836"/>
    </source>
</evidence>
<name>A0AAU9ZKD5_PHORO</name>
<reference evidence="2" key="1">
    <citation type="submission" date="2022-06" db="EMBL/GenBank/DDBJ databases">
        <authorList>
            <person name="Andreotti S."/>
            <person name="Wyler E."/>
        </authorList>
    </citation>
    <scope>NUCLEOTIDE SEQUENCE</scope>
</reference>
<dbReference type="Proteomes" id="UP001152836">
    <property type="component" value="Unassembled WGS sequence"/>
</dbReference>
<evidence type="ECO:0000256" key="1">
    <source>
        <dbReference type="SAM" id="SignalP"/>
    </source>
</evidence>
<dbReference type="EMBL" id="CALSGD010001453">
    <property type="protein sequence ID" value="CAH6792230.1"/>
    <property type="molecule type" value="Genomic_DNA"/>
</dbReference>
<proteinExistence type="predicted"/>
<dbReference type="InterPro" id="IPR043255">
    <property type="entry name" value="U-IIB"/>
</dbReference>
<keyword evidence="1" id="KW-0732">Signal</keyword>
<comment type="caution">
    <text evidence="2">The sequence shown here is derived from an EMBL/GenBank/DDBJ whole genome shotgun (WGS) entry which is preliminary data.</text>
</comment>
<protein>
    <submittedName>
        <fullName evidence="2">Uts2b protein</fullName>
    </submittedName>
</protein>
<dbReference type="PANTHER" id="PTHR36876:SF1">
    <property type="entry name" value="UROTENSIN-2B"/>
    <property type="match status" value="1"/>
</dbReference>
<feature type="chain" id="PRO_5043572253" evidence="1">
    <location>
        <begin position="28"/>
        <end position="124"/>
    </location>
</feature>
<keyword evidence="3" id="KW-1185">Reference proteome</keyword>
<accession>A0AAU9ZKD5</accession>
<feature type="signal peptide" evidence="1">
    <location>
        <begin position="1"/>
        <end position="27"/>
    </location>
</feature>
<organism evidence="2 3">
    <name type="scientific">Phodopus roborovskii</name>
    <name type="common">Roborovski's desert hamster</name>
    <name type="synonym">Cricetulus roborovskii</name>
    <dbReference type="NCBI Taxonomy" id="109678"/>
    <lineage>
        <taxon>Eukaryota</taxon>
        <taxon>Metazoa</taxon>
        <taxon>Chordata</taxon>
        <taxon>Craniata</taxon>
        <taxon>Vertebrata</taxon>
        <taxon>Euteleostomi</taxon>
        <taxon>Mammalia</taxon>
        <taxon>Eutheria</taxon>
        <taxon>Euarchontoglires</taxon>
        <taxon>Glires</taxon>
        <taxon>Rodentia</taxon>
        <taxon>Myomorpha</taxon>
        <taxon>Muroidea</taxon>
        <taxon>Cricetidae</taxon>
        <taxon>Cricetinae</taxon>
        <taxon>Phodopus</taxon>
    </lineage>
</organism>